<dbReference type="AlphaFoldDB" id="A0A2W5UAQ7"/>
<organism evidence="4 5">
    <name type="scientific">Archangium gephyra</name>
    <dbReference type="NCBI Taxonomy" id="48"/>
    <lineage>
        <taxon>Bacteria</taxon>
        <taxon>Pseudomonadati</taxon>
        <taxon>Myxococcota</taxon>
        <taxon>Myxococcia</taxon>
        <taxon>Myxococcales</taxon>
        <taxon>Cystobacterineae</taxon>
        <taxon>Archangiaceae</taxon>
        <taxon>Archangium</taxon>
    </lineage>
</organism>
<dbReference type="NCBIfam" id="NF012200">
    <property type="entry name" value="choice_anch_D"/>
    <property type="match status" value="2"/>
</dbReference>
<reference evidence="4 5" key="1">
    <citation type="submission" date="2017-08" db="EMBL/GenBank/DDBJ databases">
        <title>Infants hospitalized years apart are colonized by the same room-sourced microbial strains.</title>
        <authorList>
            <person name="Brooks B."/>
            <person name="Olm M.R."/>
            <person name="Firek B.A."/>
            <person name="Baker R."/>
            <person name="Thomas B.C."/>
            <person name="Morowitz M.J."/>
            <person name="Banfield J.F."/>
        </authorList>
    </citation>
    <scope>NUCLEOTIDE SEQUENCE [LARGE SCALE GENOMIC DNA]</scope>
    <source>
        <strain evidence="4">S2_003_000_R2_14</strain>
    </source>
</reference>
<dbReference type="InterPro" id="IPR031549">
    <property type="entry name" value="ASH"/>
</dbReference>
<dbReference type="Gene3D" id="2.60.40.10">
    <property type="entry name" value="Immunoglobulins"/>
    <property type="match status" value="3"/>
</dbReference>
<dbReference type="EMBL" id="QFQP01000040">
    <property type="protein sequence ID" value="PZR06048.1"/>
    <property type="molecule type" value="Genomic_DNA"/>
</dbReference>
<evidence type="ECO:0000313" key="5">
    <source>
        <dbReference type="Proteomes" id="UP000249061"/>
    </source>
</evidence>
<evidence type="ECO:0000256" key="2">
    <source>
        <dbReference type="ARBA" id="ARBA00022490"/>
    </source>
</evidence>
<dbReference type="InterPro" id="IPR013783">
    <property type="entry name" value="Ig-like_fold"/>
</dbReference>
<comment type="caution">
    <text evidence="4">The sequence shown here is derived from an EMBL/GenBank/DDBJ whole genome shotgun (WGS) entry which is preliminary data.</text>
</comment>
<evidence type="ECO:0000313" key="4">
    <source>
        <dbReference type="EMBL" id="PZR06048.1"/>
    </source>
</evidence>
<protein>
    <recommendedName>
        <fullName evidence="3">Abnormal spindle-like microcephaly-associated protein ASH domain-containing protein</fullName>
    </recommendedName>
</protein>
<keyword evidence="2" id="KW-0963">Cytoplasm</keyword>
<accession>A0A2W5UAQ7</accession>
<evidence type="ECO:0000259" key="3">
    <source>
        <dbReference type="Pfam" id="PF15780"/>
    </source>
</evidence>
<name>A0A2W5UAQ7_9BACT</name>
<sequence>MMAVSGMNGTQWSKAVSCSSRGSRDGKWLAPKYTVPCTRQAMVMALTRCHSGRCSMSASKRSRSSRRCGANAIRAVPTPAGARSSPCTTTSAMTRRWLPVAVVVLAACAKPVVTHDEALDFQDVKLGESRSLPLTLTNPTSSNLEVTTTVSGSDEGFFVQRGTRVVPANGSVSLDVVFAPTRPGPVEAEALVFVGAEVSRAKLRGRGIGPTWSAPEEISLGLIRLVQGQPLPSVPVPLRITNVGTSPLEVALRSIETELCVGDGCSKWAATLSPGDALDAPITVSPGEVGARAWTIHVESNEPGAERRTITVRAVVERFAPCQLTTPGDITIPLGMPARVDIRNDAATRCSIDLLSLTSTPDVMRIDGAPMVPIDFEPNQTRTFWLTTLQPRPRQAEGTLRIGSAGAAVIEIPVKLEVDAVACLAIAPDAFDFGTVKTGCHSATRTFTVSNACARPVPVTSPRLIGSGFELVTTFPDGELMTGATPLQFTARFAPTTAGSVSGAVVITSEGVDSIVALQARGDLGRPAVDTFFQPVLPVVDLLVMVDTSPSFAPRRANTRDNLRQVLTRVGRCADLRAAVAPADGAADAGVWFALNDAGSAWTSNRDVDFFERVLGAFDALPVSSETEACVGPAAALMQGTTPRDGGVLGLCITDALEQSPNPATAFQTFSGGRAASWAAVAATSASTCAVESVDDGVHQALVQNSNGLFADVCNADWGNALFSGIGTVECGYRTSFLLTSTPAGAAAIEVRVNDQPVTTGWSYDASMNAVVFAPNAEPAGGSTVTITHTPVCTP</sequence>
<dbReference type="GO" id="GO:0005737">
    <property type="term" value="C:cytoplasm"/>
    <property type="evidence" value="ECO:0007669"/>
    <property type="project" value="UniProtKB-SubCell"/>
</dbReference>
<evidence type="ECO:0000256" key="1">
    <source>
        <dbReference type="ARBA" id="ARBA00004496"/>
    </source>
</evidence>
<dbReference type="Proteomes" id="UP000249061">
    <property type="component" value="Unassembled WGS sequence"/>
</dbReference>
<feature type="domain" description="Abnormal spindle-like microcephaly-associated protein ASH" evidence="3">
    <location>
        <begin position="115"/>
        <end position="196"/>
    </location>
</feature>
<gene>
    <name evidence="4" type="ORF">DI536_30965</name>
</gene>
<dbReference type="Pfam" id="PF15780">
    <property type="entry name" value="ASH"/>
    <property type="match status" value="1"/>
</dbReference>
<proteinExistence type="predicted"/>
<comment type="subcellular location">
    <subcellularLocation>
        <location evidence="1">Cytoplasm</location>
    </subcellularLocation>
</comment>